<accession>A0A4P6YR13</accession>
<dbReference type="GO" id="GO:0016616">
    <property type="term" value="F:oxidoreductase activity, acting on the CH-OH group of donors, NAD or NADP as acceptor"/>
    <property type="evidence" value="ECO:0007669"/>
    <property type="project" value="TreeGrafter"/>
</dbReference>
<dbReference type="InterPro" id="IPR036291">
    <property type="entry name" value="NAD(P)-bd_dom_sf"/>
</dbReference>
<evidence type="ECO:0000313" key="5">
    <source>
        <dbReference type="Proteomes" id="UP000292886"/>
    </source>
</evidence>
<dbReference type="InterPro" id="IPR001509">
    <property type="entry name" value="Epimerase_deHydtase"/>
</dbReference>
<dbReference type="EMBL" id="CP037940">
    <property type="protein sequence ID" value="QBO35032.1"/>
    <property type="molecule type" value="Genomic_DNA"/>
</dbReference>
<dbReference type="PANTHER" id="PTHR10366">
    <property type="entry name" value="NAD DEPENDENT EPIMERASE/DEHYDRATASE"/>
    <property type="match status" value="1"/>
</dbReference>
<evidence type="ECO:0000313" key="4">
    <source>
        <dbReference type="EMBL" id="QBO35032.1"/>
    </source>
</evidence>
<dbReference type="Proteomes" id="UP000292886">
    <property type="component" value="Chromosome"/>
</dbReference>
<dbReference type="OrthoDB" id="9778052at2"/>
<evidence type="ECO:0000256" key="2">
    <source>
        <dbReference type="ARBA" id="ARBA00023445"/>
    </source>
</evidence>
<dbReference type="KEGG" id="wei:EQG49_00490"/>
<reference evidence="5" key="1">
    <citation type="submission" date="2019-03" db="EMBL/GenBank/DDBJ databases">
        <title>Weissella sp. 26KH-42 Genome sequencing.</title>
        <authorList>
            <person name="Heo J."/>
            <person name="Kim S.-J."/>
            <person name="Kim J.-S."/>
            <person name="Hong S.-B."/>
            <person name="Kwon S.-W."/>
        </authorList>
    </citation>
    <scope>NUCLEOTIDE SEQUENCE [LARGE SCALE GENOMIC DNA]</scope>
    <source>
        <strain evidence="5">26KH-42</strain>
    </source>
</reference>
<feature type="domain" description="NAD-dependent epimerase/dehydratase" evidence="3">
    <location>
        <begin position="21"/>
        <end position="262"/>
    </location>
</feature>
<protein>
    <submittedName>
        <fullName evidence="4">Aldehyde reductase</fullName>
    </submittedName>
</protein>
<proteinExistence type="inferred from homology"/>
<organism evidence="4 5">
    <name type="scientific">Periweissella cryptocerci</name>
    <dbReference type="NCBI Taxonomy" id="2506420"/>
    <lineage>
        <taxon>Bacteria</taxon>
        <taxon>Bacillati</taxon>
        <taxon>Bacillota</taxon>
        <taxon>Bacilli</taxon>
        <taxon>Lactobacillales</taxon>
        <taxon>Lactobacillaceae</taxon>
        <taxon>Periweissella</taxon>
    </lineage>
</organism>
<dbReference type="CDD" id="cd05227">
    <property type="entry name" value="AR_SDR_e"/>
    <property type="match status" value="1"/>
</dbReference>
<sequence>MIRAIIKYVKQKENTMTNKTVLVTGGTGYIAQYIMAQLLNAGYNVRTTVRSLARKNEIQANLREAGAHNTEVELIAADLTADLGWAEAMNGVDYVMHVASPMIQSKNEDDLIIPAQQGTLRVLNFANAAGVKRVIMTSAFGAIGMGRNKKESNRVFTENDWAPVNSKLLGAYYKSKTLAEKAAWDFVNQPATKLELATILPVAVFGPILGGKTTGSNHLLAMMLGGKTPAVPDIWIPVSDVRDIANAHILAMTTPEAAGERFIISHESSMPMKAIGQILKDGLGEVGKKVPTKQIPTWLIKLIAPLVPIMRQMLPDIGIERKMSSANAKNILHWQPQYSINDTLIESAQVWLETHK</sequence>
<comment type="similarity">
    <text evidence="2">Belongs to the NAD(P)-dependent epimerase/dehydratase family. Dihydroflavonol-4-reductase subfamily.</text>
</comment>
<dbReference type="Gene3D" id="3.40.50.720">
    <property type="entry name" value="NAD(P)-binding Rossmann-like Domain"/>
    <property type="match status" value="1"/>
</dbReference>
<dbReference type="AlphaFoldDB" id="A0A4P6YR13"/>
<keyword evidence="1" id="KW-0560">Oxidoreductase</keyword>
<evidence type="ECO:0000256" key="1">
    <source>
        <dbReference type="ARBA" id="ARBA00023002"/>
    </source>
</evidence>
<keyword evidence="5" id="KW-1185">Reference proteome</keyword>
<evidence type="ECO:0000259" key="3">
    <source>
        <dbReference type="Pfam" id="PF01370"/>
    </source>
</evidence>
<name>A0A4P6YR13_9LACO</name>
<gene>
    <name evidence="4" type="ORF">EQG49_00490</name>
</gene>
<dbReference type="SUPFAM" id="SSF51735">
    <property type="entry name" value="NAD(P)-binding Rossmann-fold domains"/>
    <property type="match status" value="1"/>
</dbReference>
<dbReference type="PANTHER" id="PTHR10366:SF564">
    <property type="entry name" value="STEROL-4-ALPHA-CARBOXYLATE 3-DEHYDROGENASE, DECARBOXYLATING"/>
    <property type="match status" value="1"/>
</dbReference>
<dbReference type="InterPro" id="IPR050425">
    <property type="entry name" value="NAD(P)_dehydrat-like"/>
</dbReference>
<dbReference type="FunFam" id="3.40.50.720:FF:000336">
    <property type="entry name" value="Aldehyde reductase"/>
    <property type="match status" value="1"/>
</dbReference>
<dbReference type="Pfam" id="PF01370">
    <property type="entry name" value="Epimerase"/>
    <property type="match status" value="1"/>
</dbReference>